<protein>
    <submittedName>
        <fullName evidence="1">Uncharacterized protein</fullName>
    </submittedName>
</protein>
<evidence type="ECO:0000313" key="1">
    <source>
        <dbReference type="EMBL" id="MED6167318.1"/>
    </source>
</evidence>
<dbReference type="SUPFAM" id="SSF52540">
    <property type="entry name" value="P-loop containing nucleoside triphosphate hydrolases"/>
    <property type="match status" value="1"/>
</dbReference>
<dbReference type="Gene3D" id="1.10.8.430">
    <property type="entry name" value="Helical domain of apoptotic protease-activating factors"/>
    <property type="match status" value="1"/>
</dbReference>
<sequence length="136" mass="15384">MIAEAFNDLLNRIKVEEDKVLSWKTTLAEIGAIKGPVIVINSRAGSRMIITTRNKKLDRIGIRKEDLARVGSEIYTLKQMDETESIELFSWHAFKEASPSEDLYELSGLIVSYSRGLPLALEVPRSHLHEKELAEC</sequence>
<dbReference type="PANTHER" id="PTHR11017">
    <property type="entry name" value="LEUCINE-RICH REPEAT-CONTAINING PROTEIN"/>
    <property type="match status" value="1"/>
</dbReference>
<reference evidence="1 2" key="1">
    <citation type="journal article" date="2023" name="Plants (Basel)">
        <title>Bridging the Gap: Combining Genomics and Transcriptomics Approaches to Understand Stylosanthes scabra, an Orphan Legume from the Brazilian Caatinga.</title>
        <authorList>
            <person name="Ferreira-Neto J.R.C."/>
            <person name="da Silva M.D."/>
            <person name="Binneck E."/>
            <person name="de Melo N.F."/>
            <person name="da Silva R.H."/>
            <person name="de Melo A.L.T.M."/>
            <person name="Pandolfi V."/>
            <person name="Bustamante F.O."/>
            <person name="Brasileiro-Vidal A.C."/>
            <person name="Benko-Iseppon A.M."/>
        </authorList>
    </citation>
    <scope>NUCLEOTIDE SEQUENCE [LARGE SCALE GENOMIC DNA]</scope>
    <source>
        <tissue evidence="1">Leaves</tissue>
    </source>
</reference>
<proteinExistence type="predicted"/>
<dbReference type="InterPro" id="IPR044974">
    <property type="entry name" value="Disease_R_plants"/>
</dbReference>
<evidence type="ECO:0000313" key="2">
    <source>
        <dbReference type="Proteomes" id="UP001341840"/>
    </source>
</evidence>
<dbReference type="InterPro" id="IPR027417">
    <property type="entry name" value="P-loop_NTPase"/>
</dbReference>
<accession>A0ABU6V512</accession>
<dbReference type="InterPro" id="IPR042197">
    <property type="entry name" value="Apaf_helical"/>
</dbReference>
<gene>
    <name evidence="1" type="ORF">PIB30_001742</name>
</gene>
<dbReference type="PANTHER" id="PTHR11017:SF271">
    <property type="entry name" value="DISEASE RESISTANCE PROTEIN (TIR-NBS-LRR CLASS) FAMILY"/>
    <property type="match status" value="1"/>
</dbReference>
<dbReference type="Proteomes" id="UP001341840">
    <property type="component" value="Unassembled WGS sequence"/>
</dbReference>
<comment type="caution">
    <text evidence="1">The sequence shown here is derived from an EMBL/GenBank/DDBJ whole genome shotgun (WGS) entry which is preliminary data.</text>
</comment>
<organism evidence="1 2">
    <name type="scientific">Stylosanthes scabra</name>
    <dbReference type="NCBI Taxonomy" id="79078"/>
    <lineage>
        <taxon>Eukaryota</taxon>
        <taxon>Viridiplantae</taxon>
        <taxon>Streptophyta</taxon>
        <taxon>Embryophyta</taxon>
        <taxon>Tracheophyta</taxon>
        <taxon>Spermatophyta</taxon>
        <taxon>Magnoliopsida</taxon>
        <taxon>eudicotyledons</taxon>
        <taxon>Gunneridae</taxon>
        <taxon>Pentapetalae</taxon>
        <taxon>rosids</taxon>
        <taxon>fabids</taxon>
        <taxon>Fabales</taxon>
        <taxon>Fabaceae</taxon>
        <taxon>Papilionoideae</taxon>
        <taxon>50 kb inversion clade</taxon>
        <taxon>dalbergioids sensu lato</taxon>
        <taxon>Dalbergieae</taxon>
        <taxon>Pterocarpus clade</taxon>
        <taxon>Stylosanthes</taxon>
    </lineage>
</organism>
<keyword evidence="2" id="KW-1185">Reference proteome</keyword>
<name>A0ABU6V512_9FABA</name>
<dbReference type="EMBL" id="JASCZI010151038">
    <property type="protein sequence ID" value="MED6167318.1"/>
    <property type="molecule type" value="Genomic_DNA"/>
</dbReference>